<keyword evidence="1" id="KW-0521">NADP</keyword>
<name>A0A1G4SKC1_9HYPH</name>
<dbReference type="SUPFAM" id="SSF51735">
    <property type="entry name" value="NAD(P)-binding Rossmann-fold domains"/>
    <property type="match status" value="1"/>
</dbReference>
<dbReference type="InterPro" id="IPR036291">
    <property type="entry name" value="NAD(P)-bd_dom_sf"/>
</dbReference>
<proteinExistence type="predicted"/>
<gene>
    <name evidence="4" type="ORF">SAMN05660859_2243</name>
</gene>
<dbReference type="PANTHER" id="PTHR43103">
    <property type="entry name" value="NUCLEOSIDE-DIPHOSPHATE-SUGAR EPIMERASE"/>
    <property type="match status" value="1"/>
</dbReference>
<reference evidence="5" key="1">
    <citation type="submission" date="2016-10" db="EMBL/GenBank/DDBJ databases">
        <authorList>
            <person name="Varghese N."/>
            <person name="Submissions S."/>
        </authorList>
    </citation>
    <scope>NUCLEOTIDE SEQUENCE [LARGE SCALE GENOMIC DNA]</scope>
    <source>
        <strain evidence="5">CGMCC 1.1761</strain>
    </source>
</reference>
<dbReference type="CDD" id="cd05238">
    <property type="entry name" value="Gne_like_SDR_e"/>
    <property type="match status" value="1"/>
</dbReference>
<evidence type="ECO:0000313" key="5">
    <source>
        <dbReference type="Proteomes" id="UP000198889"/>
    </source>
</evidence>
<feature type="domain" description="NAD-dependent epimerase/dehydratase" evidence="3">
    <location>
        <begin position="3"/>
        <end position="207"/>
    </location>
</feature>
<dbReference type="InterPro" id="IPR001509">
    <property type="entry name" value="Epimerase_deHydtase"/>
</dbReference>
<accession>A0A1G4SKC1</accession>
<dbReference type="NCBIfam" id="NF043036">
    <property type="entry name" value="ErythonDh"/>
    <property type="match status" value="1"/>
</dbReference>
<dbReference type="InterPro" id="IPR050005">
    <property type="entry name" value="DenD"/>
</dbReference>
<evidence type="ECO:0000313" key="4">
    <source>
        <dbReference type="EMBL" id="SCW68975.1"/>
    </source>
</evidence>
<keyword evidence="5" id="KW-1185">Reference proteome</keyword>
<evidence type="ECO:0000256" key="2">
    <source>
        <dbReference type="ARBA" id="ARBA00023277"/>
    </source>
</evidence>
<sequence>MKILILGAAGMLGRKLLSRLAAEGLGGAAVTTAVLHDVVDPAPASPLPFAVECHSGDYAAPGAAEKLVAGRPAVIFHLASIVSGEAEARFEEGYRVNLDGTRALLEAIRALPDYRPRVVFASSLAVFGAPCPEVVDDDYLCAPSSSYGVQKAMVELLLADYSRRGFIDALALRLPTVCVRPGRPNAALSGFLSSLMREPLNGEEAVLPVDEAMRVWIASPRAAVSYLLHAASLDTGPLGARRSLNMPGVSVTVGEQIAALRARAGARVAGLIRRAPDPTVARVVGSWPQRFDAARARALGFVGDADFAAILDTYIAEELGGRLPAP</sequence>
<dbReference type="PANTHER" id="PTHR43103:SF3">
    <property type="entry name" value="ADP-L-GLYCERO-D-MANNO-HEPTOSE-6-EPIMERASE"/>
    <property type="match status" value="1"/>
</dbReference>
<evidence type="ECO:0000259" key="3">
    <source>
        <dbReference type="Pfam" id="PF01370"/>
    </source>
</evidence>
<organism evidence="4 5">
    <name type="scientific">Ancylobacter rudongensis</name>
    <dbReference type="NCBI Taxonomy" id="177413"/>
    <lineage>
        <taxon>Bacteria</taxon>
        <taxon>Pseudomonadati</taxon>
        <taxon>Pseudomonadota</taxon>
        <taxon>Alphaproteobacteria</taxon>
        <taxon>Hyphomicrobiales</taxon>
        <taxon>Xanthobacteraceae</taxon>
        <taxon>Ancylobacter</taxon>
    </lineage>
</organism>
<keyword evidence="2" id="KW-0119">Carbohydrate metabolism</keyword>
<dbReference type="EMBL" id="FMTP01000003">
    <property type="protein sequence ID" value="SCW68975.1"/>
    <property type="molecule type" value="Genomic_DNA"/>
</dbReference>
<dbReference type="RefSeq" id="WP_091439337.1">
    <property type="nucleotide sequence ID" value="NZ_FMTP01000003.1"/>
</dbReference>
<evidence type="ECO:0000256" key="1">
    <source>
        <dbReference type="ARBA" id="ARBA00022857"/>
    </source>
</evidence>
<dbReference type="Pfam" id="PF01370">
    <property type="entry name" value="Epimerase"/>
    <property type="match status" value="1"/>
</dbReference>
<dbReference type="GO" id="GO:0016491">
    <property type="term" value="F:oxidoreductase activity"/>
    <property type="evidence" value="ECO:0007669"/>
    <property type="project" value="InterPro"/>
</dbReference>
<dbReference type="Gene3D" id="3.90.25.10">
    <property type="entry name" value="UDP-galactose 4-epimerase, domain 1"/>
    <property type="match status" value="1"/>
</dbReference>
<dbReference type="Proteomes" id="UP000198889">
    <property type="component" value="Unassembled WGS sequence"/>
</dbReference>
<dbReference type="STRING" id="177413.SAMN05660859_2243"/>
<dbReference type="Gene3D" id="3.40.50.720">
    <property type="entry name" value="NAD(P)-binding Rossmann-like Domain"/>
    <property type="match status" value="1"/>
</dbReference>
<protein>
    <submittedName>
        <fullName evidence="4">Nucleoside-diphosphate-sugar epimerase</fullName>
    </submittedName>
</protein>
<dbReference type="AlphaFoldDB" id="A0A1G4SKC1"/>